<comment type="caution">
    <text evidence="2">The sequence shown here is derived from an EMBL/GenBank/DDBJ whole genome shotgun (WGS) entry which is preliminary data.</text>
</comment>
<feature type="region of interest" description="Disordered" evidence="1">
    <location>
        <begin position="27"/>
        <end position="50"/>
    </location>
</feature>
<reference evidence="2 3" key="1">
    <citation type="journal article" date="2014" name="Agronomy (Basel)">
        <title>A Draft Genome Sequence for Ensete ventricosum, the Drought-Tolerant Tree Against Hunger.</title>
        <authorList>
            <person name="Harrison J."/>
            <person name="Moore K.A."/>
            <person name="Paszkiewicz K."/>
            <person name="Jones T."/>
            <person name="Grant M."/>
            <person name="Ambacheew D."/>
            <person name="Muzemil S."/>
            <person name="Studholme D.J."/>
        </authorList>
    </citation>
    <scope>NUCLEOTIDE SEQUENCE [LARGE SCALE GENOMIC DNA]</scope>
</reference>
<name>A0A427BAD9_ENSVE</name>
<gene>
    <name evidence="2" type="ORF">B296_00001255</name>
</gene>
<evidence type="ECO:0000256" key="1">
    <source>
        <dbReference type="SAM" id="MobiDB-lite"/>
    </source>
</evidence>
<evidence type="ECO:0000313" key="3">
    <source>
        <dbReference type="Proteomes" id="UP000287651"/>
    </source>
</evidence>
<organism evidence="2 3">
    <name type="scientific">Ensete ventricosum</name>
    <name type="common">Abyssinian banana</name>
    <name type="synonym">Musa ensete</name>
    <dbReference type="NCBI Taxonomy" id="4639"/>
    <lineage>
        <taxon>Eukaryota</taxon>
        <taxon>Viridiplantae</taxon>
        <taxon>Streptophyta</taxon>
        <taxon>Embryophyta</taxon>
        <taxon>Tracheophyta</taxon>
        <taxon>Spermatophyta</taxon>
        <taxon>Magnoliopsida</taxon>
        <taxon>Liliopsida</taxon>
        <taxon>Zingiberales</taxon>
        <taxon>Musaceae</taxon>
        <taxon>Ensete</taxon>
    </lineage>
</organism>
<protein>
    <submittedName>
        <fullName evidence="2">Uncharacterized protein</fullName>
    </submittedName>
</protein>
<dbReference type="EMBL" id="AMZH03000114">
    <property type="protein sequence ID" value="RRT85451.1"/>
    <property type="molecule type" value="Genomic_DNA"/>
</dbReference>
<accession>A0A427BAD9</accession>
<dbReference type="AlphaFoldDB" id="A0A427BAD9"/>
<feature type="compositionally biased region" description="Gly residues" evidence="1">
    <location>
        <begin position="27"/>
        <end position="37"/>
    </location>
</feature>
<evidence type="ECO:0000313" key="2">
    <source>
        <dbReference type="EMBL" id="RRT85451.1"/>
    </source>
</evidence>
<proteinExistence type="predicted"/>
<dbReference type="Proteomes" id="UP000287651">
    <property type="component" value="Unassembled WGS sequence"/>
</dbReference>
<sequence length="108" mass="11285">MEGWREREPWPRKSGGVMLEGYVDAADGGGRASGGVAGTKSLTDEDLEEPRPGVRVQLRGDSRALQHAPGAGALLLDEPEILGRATTTSFLLGRVIHGSVPVAPVSSP</sequence>